<keyword evidence="9" id="KW-1185">Reference proteome</keyword>
<dbReference type="SMART" id="SM00720">
    <property type="entry name" value="calpain_III"/>
    <property type="match status" value="1"/>
</dbReference>
<dbReference type="InterPro" id="IPR036213">
    <property type="entry name" value="Calpain_III_sf"/>
</dbReference>
<keyword evidence="4 6" id="KW-0788">Thiol protease</keyword>
<dbReference type="PRINTS" id="PR00704">
    <property type="entry name" value="CALPAIN"/>
</dbReference>
<keyword evidence="3 6" id="KW-0378">Hydrolase</keyword>
<dbReference type="Gene3D" id="2.60.120.380">
    <property type="match status" value="2"/>
</dbReference>
<keyword evidence="2 6" id="KW-0645">Protease</keyword>
<organism evidence="8 9">
    <name type="scientific">Rhizoctonia solani</name>
    <dbReference type="NCBI Taxonomy" id="456999"/>
    <lineage>
        <taxon>Eukaryota</taxon>
        <taxon>Fungi</taxon>
        <taxon>Dikarya</taxon>
        <taxon>Basidiomycota</taxon>
        <taxon>Agaricomycotina</taxon>
        <taxon>Agaricomycetes</taxon>
        <taxon>Cantharellales</taxon>
        <taxon>Ceratobasidiaceae</taxon>
        <taxon>Rhizoctonia</taxon>
    </lineage>
</organism>
<evidence type="ECO:0000256" key="6">
    <source>
        <dbReference type="PROSITE-ProRule" id="PRU00239"/>
    </source>
</evidence>
<accession>A0A0K6FLB5</accession>
<evidence type="ECO:0000313" key="9">
    <source>
        <dbReference type="Proteomes" id="UP000044841"/>
    </source>
</evidence>
<dbReference type="InterPro" id="IPR001300">
    <property type="entry name" value="Peptidase_C2_calpain_cat"/>
</dbReference>
<feature type="domain" description="Calpain catalytic" evidence="7">
    <location>
        <begin position="150"/>
        <end position="382"/>
    </location>
</feature>
<dbReference type="Gene3D" id="1.20.58.80">
    <property type="entry name" value="Phosphotransferase system, lactose/cellobiose-type IIA subunit"/>
    <property type="match status" value="1"/>
</dbReference>
<evidence type="ECO:0000256" key="3">
    <source>
        <dbReference type="ARBA" id="ARBA00022801"/>
    </source>
</evidence>
<dbReference type="InterPro" id="IPR022683">
    <property type="entry name" value="Calpain_III"/>
</dbReference>
<dbReference type="AlphaFoldDB" id="A0A0K6FLB5"/>
<dbReference type="Pfam" id="PF00648">
    <property type="entry name" value="Peptidase_C2"/>
    <property type="match status" value="1"/>
</dbReference>
<gene>
    <name evidence="8" type="ORF">RSOLAG22IIIB_02943</name>
</gene>
<dbReference type="SMART" id="SM00230">
    <property type="entry name" value="CysPc"/>
    <property type="match status" value="1"/>
</dbReference>
<dbReference type="InterPro" id="IPR036181">
    <property type="entry name" value="MIT_dom_sf"/>
</dbReference>
<name>A0A0K6FLB5_9AGAM</name>
<dbReference type="Proteomes" id="UP000044841">
    <property type="component" value="Unassembled WGS sequence"/>
</dbReference>
<evidence type="ECO:0000256" key="4">
    <source>
        <dbReference type="ARBA" id="ARBA00022807"/>
    </source>
</evidence>
<dbReference type="GO" id="GO:0004198">
    <property type="term" value="F:calcium-dependent cysteine-type endopeptidase activity"/>
    <property type="evidence" value="ECO:0007669"/>
    <property type="project" value="InterPro"/>
</dbReference>
<evidence type="ECO:0000259" key="7">
    <source>
        <dbReference type="PROSITE" id="PS50203"/>
    </source>
</evidence>
<dbReference type="PROSITE" id="PS50203">
    <property type="entry name" value="CALPAIN_CAT"/>
    <property type="match status" value="1"/>
</dbReference>
<feature type="active site" evidence="5 6">
    <location>
        <position position="344"/>
    </location>
</feature>
<dbReference type="InterPro" id="IPR051297">
    <property type="entry name" value="PalB/RIM13"/>
</dbReference>
<dbReference type="PANTHER" id="PTHR46143:SF1">
    <property type="entry name" value="CALPAIN-7"/>
    <property type="match status" value="1"/>
</dbReference>
<dbReference type="GO" id="GO:0006508">
    <property type="term" value="P:proteolysis"/>
    <property type="evidence" value="ECO:0007669"/>
    <property type="project" value="UniProtKB-KW"/>
</dbReference>
<reference evidence="8 9" key="1">
    <citation type="submission" date="2015-07" db="EMBL/GenBank/DDBJ databases">
        <authorList>
            <person name="Noorani M."/>
        </authorList>
    </citation>
    <scope>NUCLEOTIDE SEQUENCE [LARGE SCALE GENOMIC DNA]</scope>
    <source>
        <strain evidence="8">BBA 69670</strain>
    </source>
</reference>
<feature type="active site" evidence="5 6">
    <location>
        <position position="177"/>
    </location>
</feature>
<dbReference type="InterPro" id="IPR022684">
    <property type="entry name" value="Calpain_cysteine_protease"/>
</dbReference>
<protein>
    <submittedName>
        <fullName evidence="8">Calpain-like protease palB/RIM13</fullName>
    </submittedName>
</protein>
<dbReference type="InterPro" id="IPR038765">
    <property type="entry name" value="Papain-like_cys_pep_sf"/>
</dbReference>
<evidence type="ECO:0000256" key="5">
    <source>
        <dbReference type="PIRSR" id="PIRSR622684-1"/>
    </source>
</evidence>
<dbReference type="PANTHER" id="PTHR46143">
    <property type="entry name" value="CALPAIN-7"/>
    <property type="match status" value="1"/>
</dbReference>
<feature type="active site" evidence="5 6">
    <location>
        <position position="364"/>
    </location>
</feature>
<proteinExistence type="inferred from homology"/>
<dbReference type="SUPFAM" id="SSF54001">
    <property type="entry name" value="Cysteine proteinases"/>
    <property type="match status" value="1"/>
</dbReference>
<dbReference type="SUPFAM" id="SSF49758">
    <property type="entry name" value="Calpain large subunit, middle domain (domain III)"/>
    <property type="match status" value="3"/>
</dbReference>
<evidence type="ECO:0000256" key="1">
    <source>
        <dbReference type="ARBA" id="ARBA00010193"/>
    </source>
</evidence>
<dbReference type="SUPFAM" id="SSF116846">
    <property type="entry name" value="MIT domain"/>
    <property type="match status" value="1"/>
</dbReference>
<evidence type="ECO:0000256" key="2">
    <source>
        <dbReference type="ARBA" id="ARBA00022670"/>
    </source>
</evidence>
<sequence>MSIRGSDIKLLDEAQATLTRAKQREHAGQLDDAYHLYIECAKNFVHLATNSAHPQVRSAAKAAGSGALDRAGLIKTAKKGELRRVQRDPLSEEEQLYILKHSSRVNGITLPVWPPSLSQNSRELTQLGDIFIDTDGAPQLSPSHSAASAQWKRPPAELPMVDLETPDEIVQDVVSDCSVIAALGVCAEHRQRFGSCLALCSIYPQSEQNIPLRNPQGKYCVRIMFNGTWRMIVIDELLPTAPNGRLICATTVKQAQLWPALLEKAYMKLMGGYDFPGSNSSIDLHALTSWIPEHMYLNGNDFQREKSWKRIYDGFVNGRALLTLGTGETVTGEGRWKDILIAAHNYAIVGLEDDGATQNLKVLNPWRRTDASQGGGLLTISWGLVCNLFESVYLNWDPNLFPYSKVIHGMWREPTDASGEHSASNHHYRLRYTNPKTFAGSSSPEIWVLLTRHVSSKETKADFIALHHFSHAEVGKLPRADQLPNKGTYSDSPHILTRIKHTPSNEVISLIAARDGSGPETGYTLSIYSHASIEIEAVSKVLGYIKTTKGTFTSKSAGGNASLPTFMNNPQYNLQIGGITKGSRAQVPVKLTIEGARTLPLNIKLVWSGGKRVSDVVAGDIVLDSGAYNFGLACTEGEVQPGDYTLVVSSFRAGQQGEYILRVECDANIDITQLPAEGAGMFHKTVKGAWDTMSAAGGPSSGQYEANPTFEIAVSGPTQISARLQMASKQQSYPPPALNLTLFERNDQGFPGKQVATSGAYSDAVSGVMLPDISLRPGIYLFVPSTYYPGVLGDFQIMLYSTTNTLNPIRIR</sequence>
<evidence type="ECO:0000313" key="8">
    <source>
        <dbReference type="EMBL" id="CUA67026.1"/>
    </source>
</evidence>
<dbReference type="EMBL" id="CYGV01000002">
    <property type="protein sequence ID" value="CUA67026.1"/>
    <property type="molecule type" value="Genomic_DNA"/>
</dbReference>
<comment type="similarity">
    <text evidence="1">Belongs to the peptidase C2 family. PalB/RIM13 subfamily.</text>
</comment>